<reference evidence="9 10" key="1">
    <citation type="journal article" date="2008" name="Nature">
        <title>The genome of the choanoflagellate Monosiga brevicollis and the origin of metazoans.</title>
        <authorList>
            <consortium name="JGI Sequencing"/>
            <person name="King N."/>
            <person name="Westbrook M.J."/>
            <person name="Young S.L."/>
            <person name="Kuo A."/>
            <person name="Abedin M."/>
            <person name="Chapman J."/>
            <person name="Fairclough S."/>
            <person name="Hellsten U."/>
            <person name="Isogai Y."/>
            <person name="Letunic I."/>
            <person name="Marr M."/>
            <person name="Pincus D."/>
            <person name="Putnam N."/>
            <person name="Rokas A."/>
            <person name="Wright K.J."/>
            <person name="Zuzow R."/>
            <person name="Dirks W."/>
            <person name="Good M."/>
            <person name="Goodstein D."/>
            <person name="Lemons D."/>
            <person name="Li W."/>
            <person name="Lyons J.B."/>
            <person name="Morris A."/>
            <person name="Nichols S."/>
            <person name="Richter D.J."/>
            <person name="Salamov A."/>
            <person name="Bork P."/>
            <person name="Lim W.A."/>
            <person name="Manning G."/>
            <person name="Miller W.T."/>
            <person name="McGinnis W."/>
            <person name="Shapiro H."/>
            <person name="Tjian R."/>
            <person name="Grigoriev I.V."/>
            <person name="Rokhsar D."/>
        </authorList>
    </citation>
    <scope>NUCLEOTIDE SEQUENCE [LARGE SCALE GENOMIC DNA]</scope>
    <source>
        <strain evidence="10">MX1 / ATCC 50154</strain>
    </source>
</reference>
<dbReference type="RefSeq" id="XP_001744608.1">
    <property type="nucleotide sequence ID" value="XM_001744556.1"/>
</dbReference>
<dbReference type="Gene3D" id="1.25.10.10">
    <property type="entry name" value="Leucine-rich Repeat Variant"/>
    <property type="match status" value="1"/>
</dbReference>
<name>A9UWF7_MONBE</name>
<comment type="similarity">
    <text evidence="3">Belongs to the XPO2/CSE1 family.</text>
</comment>
<protein>
    <recommendedName>
        <fullName evidence="8">Importin N-terminal domain-containing protein</fullName>
    </recommendedName>
</protein>
<feature type="domain" description="Importin N-terminal" evidence="8">
    <location>
        <begin position="1"/>
        <end position="44"/>
    </location>
</feature>
<evidence type="ECO:0000256" key="5">
    <source>
        <dbReference type="ARBA" id="ARBA00022490"/>
    </source>
</evidence>
<dbReference type="InterPro" id="IPR001494">
    <property type="entry name" value="Importin-beta_N"/>
</dbReference>
<dbReference type="AlphaFoldDB" id="A9UWF7"/>
<proteinExistence type="inferred from homology"/>
<dbReference type="SUPFAM" id="SSF48371">
    <property type="entry name" value="ARM repeat"/>
    <property type="match status" value="1"/>
</dbReference>
<dbReference type="PROSITE" id="PS50166">
    <property type="entry name" value="IMPORTIN_B_NT"/>
    <property type="match status" value="1"/>
</dbReference>
<comment type="subcellular location">
    <subcellularLocation>
        <location evidence="2">Cytoplasm</location>
    </subcellularLocation>
    <subcellularLocation>
        <location evidence="1">Nucleus</location>
    </subcellularLocation>
</comment>
<dbReference type="eggNOG" id="KOG1992">
    <property type="taxonomic scope" value="Eukaryota"/>
</dbReference>
<dbReference type="InterPro" id="IPR011989">
    <property type="entry name" value="ARM-like"/>
</dbReference>
<evidence type="ECO:0000256" key="4">
    <source>
        <dbReference type="ARBA" id="ARBA00022448"/>
    </source>
</evidence>
<keyword evidence="7" id="KW-0539">Nucleus</keyword>
<dbReference type="FunCoup" id="A9UWF7">
    <property type="interactions" value="1730"/>
</dbReference>
<keyword evidence="4" id="KW-0813">Transport</keyword>
<evidence type="ECO:0000256" key="7">
    <source>
        <dbReference type="ARBA" id="ARBA00023242"/>
    </source>
</evidence>
<dbReference type="InterPro" id="IPR016024">
    <property type="entry name" value="ARM-type_fold"/>
</dbReference>
<dbReference type="InterPro" id="IPR013713">
    <property type="entry name" value="XPO2_central"/>
</dbReference>
<dbReference type="Pfam" id="PF03810">
    <property type="entry name" value="IBN_N"/>
    <property type="match status" value="1"/>
</dbReference>
<evidence type="ECO:0000256" key="1">
    <source>
        <dbReference type="ARBA" id="ARBA00004123"/>
    </source>
</evidence>
<evidence type="ECO:0000259" key="8">
    <source>
        <dbReference type="PROSITE" id="PS50166"/>
    </source>
</evidence>
<evidence type="ECO:0000313" key="10">
    <source>
        <dbReference type="Proteomes" id="UP000001357"/>
    </source>
</evidence>
<dbReference type="KEGG" id="mbr:MONBRDRAFT_35084"/>
<dbReference type="GO" id="GO:0005829">
    <property type="term" value="C:cytosol"/>
    <property type="evidence" value="ECO:0000318"/>
    <property type="project" value="GO_Central"/>
</dbReference>
<dbReference type="GO" id="GO:0005635">
    <property type="term" value="C:nuclear envelope"/>
    <property type="evidence" value="ECO:0000318"/>
    <property type="project" value="GO_Central"/>
</dbReference>
<dbReference type="PANTHER" id="PTHR10997:SF8">
    <property type="entry name" value="EXPORTIN-2"/>
    <property type="match status" value="1"/>
</dbReference>
<dbReference type="EMBL" id="CH991547">
    <property type="protein sequence ID" value="EDQ90557.1"/>
    <property type="molecule type" value="Genomic_DNA"/>
</dbReference>
<sequence length="921" mass="103331">MPFRQLAAINFKNFVRQQWDNEDSAVSAEDRQAIKSQIIDLMLVSPEALQVQLSESIAKIALCDFPENWQTLLPHLVSKFDQPDFHSINGVLRTMNPLFRRYRFAQRSDRLWSEIKYVLDLTAQPLTTLFQNTFDLVKQNEGNISTLKVLIDSIRLICEVFYSLNYQDLAAFFEDNMSTWMEGFAAVLELPENKALMADIEDTPGVLELAKAQICTNISLYASKYDEEFAPHLPRFVQIVWELLTTTSLETRYDGLVSTALSFLASVSEREANKELFANQETMQTICEKVIVPNVMFRPEDEEIFSDNPEEYIRRDIEGSDIDTRRRAASDLVRGLCKFWEEPVTSIFSVYVTQLLQEHSTDATKWKHKDAAVFLIIALAVRTKTTSQGTTALNSMINVVDVFHSTILPELQDGDANKNVVLKADAIKYLVSFRNQVGKDLDKCLQLHLYQGRKLGPEIHAGCFPLLINLLSSDEPVVVSYAAHCIELQLLLKVNDAPVLSREVLAANMEALLSNLFSALGQVKNAENEYLMKTVMRTIAMGEELVIPYIAIIVERLSLILMEVAKNPGRPRFNHFMFESFAAAIRATCHNNQDAIASFESALFPPFEQLLTGDVIEFQPYVFQLLALLLELRTKGIPQSYAGLLPFLLAPAMWESRANSTPLVRLLSAYITNGGDELFTAENKQLDGMLGVFQKLIASKVDDHNGFELLMNLIDGVSPQMLEPYFGNIVQLLMTRMQAARTTKFTRCLAVLVGFLSLKRGPSATIQLFDNIQQGLFGMLLRRLIEVMQQVPSQRDRKAIILGMTKLLVEAPELQGPYAEHWGATLTGIFKLLELPIEAAKPEELSFEEDEGGYKATYSRLAFAGSGERDFCAEVQDPKAAVVQQVHAFAQSHAGALASVPADVQAVLQQYFQAMGLPAVA</sequence>
<dbReference type="GO" id="GO:0005049">
    <property type="term" value="F:nuclear export signal receptor activity"/>
    <property type="evidence" value="ECO:0000318"/>
    <property type="project" value="GO_Central"/>
</dbReference>
<dbReference type="GO" id="GO:0031267">
    <property type="term" value="F:small GTPase binding"/>
    <property type="evidence" value="ECO:0007669"/>
    <property type="project" value="InterPro"/>
</dbReference>
<dbReference type="GO" id="GO:0006611">
    <property type="term" value="P:protein export from nucleus"/>
    <property type="evidence" value="ECO:0000318"/>
    <property type="project" value="GO_Central"/>
</dbReference>
<evidence type="ECO:0000256" key="2">
    <source>
        <dbReference type="ARBA" id="ARBA00004496"/>
    </source>
</evidence>
<evidence type="ECO:0000313" key="9">
    <source>
        <dbReference type="EMBL" id="EDQ90557.1"/>
    </source>
</evidence>
<dbReference type="InterPro" id="IPR005043">
    <property type="entry name" value="XPO2_C"/>
</dbReference>
<dbReference type="Pfam" id="PF08506">
    <property type="entry name" value="Cse1"/>
    <property type="match status" value="1"/>
</dbReference>
<organism evidence="9 10">
    <name type="scientific">Monosiga brevicollis</name>
    <name type="common">Choanoflagellate</name>
    <dbReference type="NCBI Taxonomy" id="81824"/>
    <lineage>
        <taxon>Eukaryota</taxon>
        <taxon>Choanoflagellata</taxon>
        <taxon>Craspedida</taxon>
        <taxon>Salpingoecidae</taxon>
        <taxon>Monosiga</taxon>
    </lineage>
</organism>
<gene>
    <name evidence="9" type="ORF">MONBRDRAFT_35084</name>
</gene>
<keyword evidence="5" id="KW-0963">Cytoplasm</keyword>
<dbReference type="GO" id="GO:0006606">
    <property type="term" value="P:protein import into nucleus"/>
    <property type="evidence" value="ECO:0000318"/>
    <property type="project" value="GO_Central"/>
</dbReference>
<dbReference type="GeneID" id="5890067"/>
<dbReference type="FunFam" id="1.25.10.10:FF:000057">
    <property type="entry name" value="Exportin-2 isoform 1"/>
    <property type="match status" value="1"/>
</dbReference>
<dbReference type="PANTHER" id="PTHR10997">
    <property type="entry name" value="IMPORTIN-7, 8, 11"/>
    <property type="match status" value="1"/>
</dbReference>
<accession>A9UWF7</accession>
<dbReference type="Proteomes" id="UP000001357">
    <property type="component" value="Unassembled WGS sequence"/>
</dbReference>
<evidence type="ECO:0000256" key="3">
    <source>
        <dbReference type="ARBA" id="ARBA00008669"/>
    </source>
</evidence>
<dbReference type="OMA" id="AENEFLM"/>
<dbReference type="Pfam" id="PF03378">
    <property type="entry name" value="CAS_CSE1"/>
    <property type="match status" value="1"/>
</dbReference>
<dbReference type="InParanoid" id="A9UWF7"/>
<keyword evidence="10" id="KW-1185">Reference proteome</keyword>
<keyword evidence="6" id="KW-0653">Protein transport</keyword>
<evidence type="ECO:0000256" key="6">
    <source>
        <dbReference type="ARBA" id="ARBA00022927"/>
    </source>
</evidence>
<dbReference type="STRING" id="81824.A9UWF7"/>